<evidence type="ECO:0000259" key="6">
    <source>
        <dbReference type="Pfam" id="PF00171"/>
    </source>
</evidence>
<feature type="active site" evidence="4">
    <location>
        <position position="214"/>
    </location>
</feature>
<dbReference type="Gene3D" id="3.40.309.10">
    <property type="entry name" value="Aldehyde Dehydrogenase, Chain A, domain 2"/>
    <property type="match status" value="1"/>
</dbReference>
<dbReference type="Pfam" id="PF00171">
    <property type="entry name" value="Aldedh"/>
    <property type="match status" value="1"/>
</dbReference>
<dbReference type="InterPro" id="IPR016161">
    <property type="entry name" value="Ald_DH/histidinol_DH"/>
</dbReference>
<dbReference type="EMBL" id="JARJCW010000025">
    <property type="protein sequence ID" value="KAJ7211752.1"/>
    <property type="molecule type" value="Genomic_DNA"/>
</dbReference>
<dbReference type="Proteomes" id="UP001219525">
    <property type="component" value="Unassembled WGS sequence"/>
</dbReference>
<dbReference type="AlphaFoldDB" id="A0AAD6YBH0"/>
<sequence>MTTPISEIPTIRKALGESFSKGVPRPLEWRKHQLLQLQRMLQENRDTFTEALEKDLAKPKLENYGHELGGAMAQTVLAAEGLVDWNRPVVVETPDWQKSWKPTVHRAGKGTVVILAPWNYPIALVLQPLAGAIAAGCCAVLKPSEITPHCGEALAELIPKYLDTRAYRVVLGSVPETTALLELQWDHIFYTGNNRVARIIAAAAAKHLTPLTLELGGKSAVIVDPAYDLTLAAKRILWGKALNCGQAHQFVVALEAAYAEFFPEGSMKSQSIPRIVSPQHHHRLMDLLNRTRGKVIIGGNSEGKTKIEVTVIRDVRADDSLMDDYVEIFGPLLPIVPVDSIDAAIEFVRAREHALALYTFTENLELKQKIQEQTMSGAAVFGDTVMQQTVANLPFGGIGQSGYGRQTGKATFDAFSYERTSIDVSKEFEQFNAARYPPYTEEKLKALVAASTAA</sequence>
<feature type="domain" description="Aldehyde dehydrogenase" evidence="6">
    <location>
        <begin position="26"/>
        <end position="418"/>
    </location>
</feature>
<comment type="caution">
    <text evidence="7">The sequence shown here is derived from an EMBL/GenBank/DDBJ whole genome shotgun (WGS) entry which is preliminary data.</text>
</comment>
<dbReference type="GO" id="GO:0004029">
    <property type="term" value="F:aldehyde dehydrogenase (NAD+) activity"/>
    <property type="evidence" value="ECO:0007669"/>
    <property type="project" value="TreeGrafter"/>
</dbReference>
<dbReference type="PROSITE" id="PS00687">
    <property type="entry name" value="ALDEHYDE_DEHYDR_GLU"/>
    <property type="match status" value="1"/>
</dbReference>
<dbReference type="PIRSF" id="PIRSF036492">
    <property type="entry name" value="ALDH"/>
    <property type="match status" value="1"/>
</dbReference>
<dbReference type="InterPro" id="IPR029510">
    <property type="entry name" value="Ald_DH_CS_GLU"/>
</dbReference>
<dbReference type="PANTHER" id="PTHR43570:SF16">
    <property type="entry name" value="ALDEHYDE DEHYDROGENASE TYPE III, ISOFORM Q"/>
    <property type="match status" value="1"/>
</dbReference>
<evidence type="ECO:0000256" key="4">
    <source>
        <dbReference type="PROSITE-ProRule" id="PRU10007"/>
    </source>
</evidence>
<evidence type="ECO:0000313" key="8">
    <source>
        <dbReference type="Proteomes" id="UP001219525"/>
    </source>
</evidence>
<dbReference type="InterPro" id="IPR015590">
    <property type="entry name" value="Aldehyde_DH_dom"/>
</dbReference>
<dbReference type="Gene3D" id="3.40.605.10">
    <property type="entry name" value="Aldehyde Dehydrogenase, Chain A, domain 1"/>
    <property type="match status" value="1"/>
</dbReference>
<reference evidence="7" key="1">
    <citation type="submission" date="2023-03" db="EMBL/GenBank/DDBJ databases">
        <title>Massive genome expansion in bonnet fungi (Mycena s.s.) driven by repeated elements and novel gene families across ecological guilds.</title>
        <authorList>
            <consortium name="Lawrence Berkeley National Laboratory"/>
            <person name="Harder C.B."/>
            <person name="Miyauchi S."/>
            <person name="Viragh M."/>
            <person name="Kuo A."/>
            <person name="Thoen E."/>
            <person name="Andreopoulos B."/>
            <person name="Lu D."/>
            <person name="Skrede I."/>
            <person name="Drula E."/>
            <person name="Henrissat B."/>
            <person name="Morin E."/>
            <person name="Kohler A."/>
            <person name="Barry K."/>
            <person name="LaButti K."/>
            <person name="Morin E."/>
            <person name="Salamov A."/>
            <person name="Lipzen A."/>
            <person name="Mereny Z."/>
            <person name="Hegedus B."/>
            <person name="Baldrian P."/>
            <person name="Stursova M."/>
            <person name="Weitz H."/>
            <person name="Taylor A."/>
            <person name="Grigoriev I.V."/>
            <person name="Nagy L.G."/>
            <person name="Martin F."/>
            <person name="Kauserud H."/>
        </authorList>
    </citation>
    <scope>NUCLEOTIDE SEQUENCE</scope>
    <source>
        <strain evidence="7">9144</strain>
    </source>
</reference>
<accession>A0AAD6YBH0</accession>
<dbReference type="InterPro" id="IPR016162">
    <property type="entry name" value="Ald_DH_N"/>
</dbReference>
<evidence type="ECO:0000256" key="1">
    <source>
        <dbReference type="ARBA" id="ARBA00009986"/>
    </source>
</evidence>
<dbReference type="FunFam" id="3.40.605.10:FF:000004">
    <property type="entry name" value="Aldehyde dehydrogenase"/>
    <property type="match status" value="1"/>
</dbReference>
<name>A0AAD6YBH0_9AGAR</name>
<gene>
    <name evidence="7" type="ORF">GGX14DRAFT_623453</name>
</gene>
<evidence type="ECO:0000256" key="2">
    <source>
        <dbReference type="ARBA" id="ARBA00023002"/>
    </source>
</evidence>
<proteinExistence type="inferred from homology"/>
<comment type="similarity">
    <text evidence="1 3 5">Belongs to the aldehyde dehydrogenase family.</text>
</comment>
<dbReference type="InterPro" id="IPR012394">
    <property type="entry name" value="Aldehyde_DH_NAD(P)"/>
</dbReference>
<keyword evidence="2 3" id="KW-0560">Oxidoreductase</keyword>
<evidence type="ECO:0000313" key="7">
    <source>
        <dbReference type="EMBL" id="KAJ7211752.1"/>
    </source>
</evidence>
<evidence type="ECO:0000256" key="5">
    <source>
        <dbReference type="RuleBase" id="RU003345"/>
    </source>
</evidence>
<protein>
    <recommendedName>
        <fullName evidence="3">Aldehyde dehydrogenase</fullName>
    </recommendedName>
</protein>
<dbReference type="InterPro" id="IPR016163">
    <property type="entry name" value="Ald_DH_C"/>
</dbReference>
<keyword evidence="8" id="KW-1185">Reference proteome</keyword>
<organism evidence="7 8">
    <name type="scientific">Mycena pura</name>
    <dbReference type="NCBI Taxonomy" id="153505"/>
    <lineage>
        <taxon>Eukaryota</taxon>
        <taxon>Fungi</taxon>
        <taxon>Dikarya</taxon>
        <taxon>Basidiomycota</taxon>
        <taxon>Agaricomycotina</taxon>
        <taxon>Agaricomycetes</taxon>
        <taxon>Agaricomycetidae</taxon>
        <taxon>Agaricales</taxon>
        <taxon>Marasmiineae</taxon>
        <taxon>Mycenaceae</taxon>
        <taxon>Mycena</taxon>
    </lineage>
</organism>
<dbReference type="PANTHER" id="PTHR43570">
    <property type="entry name" value="ALDEHYDE DEHYDROGENASE"/>
    <property type="match status" value="1"/>
</dbReference>
<dbReference type="GO" id="GO:0006081">
    <property type="term" value="P:aldehyde metabolic process"/>
    <property type="evidence" value="ECO:0007669"/>
    <property type="project" value="InterPro"/>
</dbReference>
<dbReference type="SUPFAM" id="SSF53720">
    <property type="entry name" value="ALDH-like"/>
    <property type="match status" value="1"/>
</dbReference>
<dbReference type="GO" id="GO:0005737">
    <property type="term" value="C:cytoplasm"/>
    <property type="evidence" value="ECO:0007669"/>
    <property type="project" value="TreeGrafter"/>
</dbReference>
<evidence type="ECO:0000256" key="3">
    <source>
        <dbReference type="PIRNR" id="PIRNR036492"/>
    </source>
</evidence>